<dbReference type="PANTHER" id="PTHR34978:SF3">
    <property type="entry name" value="SLR0241 PROTEIN"/>
    <property type="match status" value="1"/>
</dbReference>
<dbReference type="InterPro" id="IPR052173">
    <property type="entry name" value="Beta-lactam_resp_regulator"/>
</dbReference>
<dbReference type="Proteomes" id="UP000824089">
    <property type="component" value="Unassembled WGS sequence"/>
</dbReference>
<feature type="transmembrane region" description="Helical" evidence="1">
    <location>
        <begin position="12"/>
        <end position="29"/>
    </location>
</feature>
<feature type="domain" description="Peptidase M56" evidence="2">
    <location>
        <begin position="8"/>
        <end position="280"/>
    </location>
</feature>
<feature type="transmembrane region" description="Helical" evidence="1">
    <location>
        <begin position="288"/>
        <end position="306"/>
    </location>
</feature>
<keyword evidence="1" id="KW-1133">Transmembrane helix</keyword>
<gene>
    <name evidence="4" type="ORF">IAD50_09245</name>
</gene>
<keyword evidence="1" id="KW-0812">Transmembrane</keyword>
<protein>
    <recommendedName>
        <fullName evidence="6">Peptidase M56 domain-containing protein</fullName>
    </recommendedName>
</protein>
<evidence type="ECO:0008006" key="6">
    <source>
        <dbReference type="Google" id="ProtNLM"/>
    </source>
</evidence>
<comment type="caution">
    <text evidence="4">The sequence shown here is derived from an EMBL/GenBank/DDBJ whole genome shotgun (WGS) entry which is preliminary data.</text>
</comment>
<feature type="domain" description="Bacterial Ig-like" evidence="3">
    <location>
        <begin position="334"/>
        <end position="436"/>
    </location>
</feature>
<feature type="transmembrane region" description="Helical" evidence="1">
    <location>
        <begin position="202"/>
        <end position="220"/>
    </location>
</feature>
<reference evidence="4" key="2">
    <citation type="journal article" date="2021" name="PeerJ">
        <title>Extensive microbial diversity within the chicken gut microbiome revealed by metagenomics and culture.</title>
        <authorList>
            <person name="Gilroy R."/>
            <person name="Ravi A."/>
            <person name="Getino M."/>
            <person name="Pursley I."/>
            <person name="Horton D.L."/>
            <person name="Alikhan N.F."/>
            <person name="Baker D."/>
            <person name="Gharbi K."/>
            <person name="Hall N."/>
            <person name="Watson M."/>
            <person name="Adriaenssens E.M."/>
            <person name="Foster-Nyarko E."/>
            <person name="Jarju S."/>
            <person name="Secka A."/>
            <person name="Antonio M."/>
            <person name="Oren A."/>
            <person name="Chaudhuri R.R."/>
            <person name="La Ragione R."/>
            <person name="Hildebrand F."/>
            <person name="Pallen M.J."/>
        </authorList>
    </citation>
    <scope>NUCLEOTIDE SEQUENCE</scope>
    <source>
        <strain evidence="4">CHK195-4489</strain>
    </source>
</reference>
<proteinExistence type="predicted"/>
<keyword evidence="1" id="KW-0472">Membrane</keyword>
<dbReference type="EMBL" id="DVMM01000205">
    <property type="protein sequence ID" value="HIU30463.1"/>
    <property type="molecule type" value="Genomic_DNA"/>
</dbReference>
<dbReference type="InterPro" id="IPR046878">
    <property type="entry name" value="Big_14"/>
</dbReference>
<dbReference type="AlphaFoldDB" id="A0A9D1I8Y4"/>
<dbReference type="PANTHER" id="PTHR34978">
    <property type="entry name" value="POSSIBLE SENSOR-TRANSDUCER PROTEIN BLAR"/>
    <property type="match status" value="1"/>
</dbReference>
<evidence type="ECO:0000256" key="1">
    <source>
        <dbReference type="SAM" id="Phobius"/>
    </source>
</evidence>
<organism evidence="4 5">
    <name type="scientific">Candidatus Egerieisoma faecipullorum</name>
    <dbReference type="NCBI Taxonomy" id="2840963"/>
    <lineage>
        <taxon>Bacteria</taxon>
        <taxon>Bacillati</taxon>
        <taxon>Bacillota</taxon>
        <taxon>Clostridia</taxon>
        <taxon>Eubacteriales</taxon>
        <taxon>Clostridiaceae</taxon>
        <taxon>Clostridiaceae incertae sedis</taxon>
        <taxon>Candidatus Egerieisoma</taxon>
    </lineage>
</organism>
<dbReference type="CDD" id="cd07341">
    <property type="entry name" value="M56_BlaR1_MecR1_like"/>
    <property type="match status" value="1"/>
</dbReference>
<evidence type="ECO:0000259" key="2">
    <source>
        <dbReference type="Pfam" id="PF05569"/>
    </source>
</evidence>
<accession>A0A9D1I8Y4</accession>
<name>A0A9D1I8Y4_9CLOT</name>
<dbReference type="InterPro" id="IPR008756">
    <property type="entry name" value="Peptidase_M56"/>
</dbReference>
<feature type="transmembrane region" description="Helical" evidence="1">
    <location>
        <begin position="36"/>
        <end position="54"/>
    </location>
</feature>
<dbReference type="Pfam" id="PF05569">
    <property type="entry name" value="Peptidase_M56"/>
    <property type="match status" value="1"/>
</dbReference>
<evidence type="ECO:0000313" key="4">
    <source>
        <dbReference type="EMBL" id="HIU30463.1"/>
    </source>
</evidence>
<feature type="transmembrane region" description="Helical" evidence="1">
    <location>
        <begin position="107"/>
        <end position="132"/>
    </location>
</feature>
<evidence type="ECO:0000313" key="5">
    <source>
        <dbReference type="Proteomes" id="UP000824089"/>
    </source>
</evidence>
<dbReference type="Pfam" id="PF20251">
    <property type="entry name" value="Big_14"/>
    <property type="match status" value="1"/>
</dbReference>
<evidence type="ECO:0000259" key="3">
    <source>
        <dbReference type="Pfam" id="PF20251"/>
    </source>
</evidence>
<reference evidence="4" key="1">
    <citation type="submission" date="2020-10" db="EMBL/GenBank/DDBJ databases">
        <authorList>
            <person name="Gilroy R."/>
        </authorList>
    </citation>
    <scope>NUCLEOTIDE SEQUENCE</scope>
    <source>
        <strain evidence="4">CHK195-4489</strain>
    </source>
</reference>
<sequence length="581" mass="64333">MQDFFLGLLNKSIAAGWLVLAVIVLRLALKKAPKWIMGVFWAFVAVRLICPFSFESMLSVLPKADAIPQELITAGSSAAGGGDLPLLSQAENASGSPVSAGEAGTNLLQIILFFAPMVWAAGTAALFVYMLVSVLRIRRNVQESIWLEDNVWVCDRIPSPFVLGVFRPRIYLPSSVSETDRRYVIFHEKAHIKRHDTIWKPLGFLLLGVYWFNPVLWIGYSLFCKDIELACDENVLKNAGSDIRQPYSSALISCSAPKKTVAGGPLAFGEDGIKGRVKNILRYKKPSFWILLAAAAACAVTAVCLLTDPMPRESKQPSANIVVNEIGSDRQEVGIEAAEFQSENGELLLKIRWNNGSEHSICYGEPFRISKQDAGEWIMLEEKGTWDLPAYSVAPSHSGSAENREKEYNLTEQFSVAQNGSYRFSTEFFFEGDPETMYTVWVDFSLLNPAASPAVGSTYVIAKFRENLTDRGLLFEERVSPVLLLEGEPLEFMISGSDETILVYVYESSAAAAKQQGLVSSDGFRIIIKQNEKESSEIIYEWISTPHWYLRDNTIAFYVGTDPEILDALSGVFGDEFAGGI</sequence>